<protein>
    <submittedName>
        <fullName evidence="1">Uncharacterized protein</fullName>
    </submittedName>
</protein>
<keyword evidence="2" id="KW-1185">Reference proteome</keyword>
<reference evidence="1 2" key="1">
    <citation type="submission" date="2019-05" db="EMBL/GenBank/DDBJ databases">
        <title>Another draft genome of Portunus trituberculatus and its Hox gene families provides insights of decapod evolution.</title>
        <authorList>
            <person name="Jeong J.-H."/>
            <person name="Song I."/>
            <person name="Kim S."/>
            <person name="Choi T."/>
            <person name="Kim D."/>
            <person name="Ryu S."/>
            <person name="Kim W."/>
        </authorList>
    </citation>
    <scope>NUCLEOTIDE SEQUENCE [LARGE SCALE GENOMIC DNA]</scope>
    <source>
        <tissue evidence="1">Muscle</tissue>
    </source>
</reference>
<dbReference type="Proteomes" id="UP000324222">
    <property type="component" value="Unassembled WGS sequence"/>
</dbReference>
<proteinExistence type="predicted"/>
<comment type="caution">
    <text evidence="1">The sequence shown here is derived from an EMBL/GenBank/DDBJ whole genome shotgun (WGS) entry which is preliminary data.</text>
</comment>
<dbReference type="EMBL" id="VSRR010000920">
    <property type="protein sequence ID" value="MPC20884.1"/>
    <property type="molecule type" value="Genomic_DNA"/>
</dbReference>
<sequence>MGTSSLIVPARRECRLPCGTSRSDGPRMNFARARLILTNRADSWSIPARTAVYRARRAAAATTCWGGVSLVEAEEVRGRWGCIRITPTPSPGRCGGRHFLQPLQEPCQVVEERDGQTPTLQPGVVVVVVVSERAAKEKAWKRGELEGRLY</sequence>
<gene>
    <name evidence="1" type="ORF">E2C01_013846</name>
</gene>
<evidence type="ECO:0000313" key="2">
    <source>
        <dbReference type="Proteomes" id="UP000324222"/>
    </source>
</evidence>
<accession>A0A5B7DI47</accession>
<dbReference type="AlphaFoldDB" id="A0A5B7DI47"/>
<name>A0A5B7DI47_PORTR</name>
<organism evidence="1 2">
    <name type="scientific">Portunus trituberculatus</name>
    <name type="common">Swimming crab</name>
    <name type="synonym">Neptunus trituberculatus</name>
    <dbReference type="NCBI Taxonomy" id="210409"/>
    <lineage>
        <taxon>Eukaryota</taxon>
        <taxon>Metazoa</taxon>
        <taxon>Ecdysozoa</taxon>
        <taxon>Arthropoda</taxon>
        <taxon>Crustacea</taxon>
        <taxon>Multicrustacea</taxon>
        <taxon>Malacostraca</taxon>
        <taxon>Eumalacostraca</taxon>
        <taxon>Eucarida</taxon>
        <taxon>Decapoda</taxon>
        <taxon>Pleocyemata</taxon>
        <taxon>Brachyura</taxon>
        <taxon>Eubrachyura</taxon>
        <taxon>Portunoidea</taxon>
        <taxon>Portunidae</taxon>
        <taxon>Portuninae</taxon>
        <taxon>Portunus</taxon>
    </lineage>
</organism>
<evidence type="ECO:0000313" key="1">
    <source>
        <dbReference type="EMBL" id="MPC20884.1"/>
    </source>
</evidence>